<dbReference type="InterPro" id="IPR015424">
    <property type="entry name" value="PyrdxlP-dep_Trfase"/>
</dbReference>
<dbReference type="GO" id="GO:0009236">
    <property type="term" value="P:cobalamin biosynthetic process"/>
    <property type="evidence" value="ECO:0007669"/>
    <property type="project" value="UniProtKB-UniPathway"/>
</dbReference>
<name>A0A1I2DFX3_9RHOB</name>
<dbReference type="Proteomes" id="UP000198977">
    <property type="component" value="Unassembled WGS sequence"/>
</dbReference>
<dbReference type="Gene3D" id="3.40.640.10">
    <property type="entry name" value="Type I PLP-dependent aspartate aminotransferase-like (Major domain)"/>
    <property type="match status" value="1"/>
</dbReference>
<keyword evidence="5" id="KW-0169">Cobalamin biosynthesis</keyword>
<organism evidence="11 12">
    <name type="scientific">Sulfitobacter brevis</name>
    <dbReference type="NCBI Taxonomy" id="74348"/>
    <lineage>
        <taxon>Bacteria</taxon>
        <taxon>Pseudomonadati</taxon>
        <taxon>Pseudomonadota</taxon>
        <taxon>Alphaproteobacteria</taxon>
        <taxon>Rhodobacterales</taxon>
        <taxon>Roseobacteraceae</taxon>
        <taxon>Sulfitobacter</taxon>
    </lineage>
</organism>
<dbReference type="PANTHER" id="PTHR42885">
    <property type="entry name" value="HISTIDINOL-PHOSPHATE AMINOTRANSFERASE-RELATED"/>
    <property type="match status" value="1"/>
</dbReference>
<dbReference type="AlphaFoldDB" id="A0A1I2DFX3"/>
<dbReference type="InterPro" id="IPR005860">
    <property type="entry name" value="CobD"/>
</dbReference>
<dbReference type="PANTHER" id="PTHR42885:SF1">
    <property type="entry name" value="THREONINE-PHOSPHATE DECARBOXYLASE"/>
    <property type="match status" value="1"/>
</dbReference>
<dbReference type="InterPro" id="IPR004839">
    <property type="entry name" value="Aminotransferase_I/II_large"/>
</dbReference>
<evidence type="ECO:0000256" key="4">
    <source>
        <dbReference type="ARBA" id="ARBA00012285"/>
    </source>
</evidence>
<dbReference type="STRING" id="74348.SAMN04488523_110154"/>
<dbReference type="GO" id="GO:0048472">
    <property type="term" value="F:threonine-phosphate decarboxylase activity"/>
    <property type="evidence" value="ECO:0007669"/>
    <property type="project" value="UniProtKB-EC"/>
</dbReference>
<evidence type="ECO:0000313" key="11">
    <source>
        <dbReference type="EMBL" id="SFE79512.1"/>
    </source>
</evidence>
<evidence type="ECO:0000256" key="8">
    <source>
        <dbReference type="ARBA" id="ARBA00029996"/>
    </source>
</evidence>
<comment type="cofactor">
    <cofactor evidence="1">
        <name>pyridoxal 5'-phosphate</name>
        <dbReference type="ChEBI" id="CHEBI:597326"/>
    </cofactor>
</comment>
<evidence type="ECO:0000256" key="1">
    <source>
        <dbReference type="ARBA" id="ARBA00001933"/>
    </source>
</evidence>
<dbReference type="OrthoDB" id="9799304at2"/>
<evidence type="ECO:0000256" key="6">
    <source>
        <dbReference type="ARBA" id="ARBA00022898"/>
    </source>
</evidence>
<keyword evidence="7" id="KW-0456">Lyase</keyword>
<dbReference type="InterPro" id="IPR015422">
    <property type="entry name" value="PyrdxlP-dep_Trfase_small"/>
</dbReference>
<dbReference type="InterPro" id="IPR015421">
    <property type="entry name" value="PyrdxlP-dep_Trfase_major"/>
</dbReference>
<comment type="function">
    <text evidence="2">Decarboxylates L-threonine-O-3-phosphate to yield (R)-1-amino-2-propanol O-2-phosphate, the precursor for the linkage between the nucleotide loop and the corrin ring in cobalamin.</text>
</comment>
<dbReference type="EMBL" id="FOMW01000010">
    <property type="protein sequence ID" value="SFE79512.1"/>
    <property type="molecule type" value="Genomic_DNA"/>
</dbReference>
<evidence type="ECO:0000256" key="3">
    <source>
        <dbReference type="ARBA" id="ARBA00004953"/>
    </source>
</evidence>
<keyword evidence="6" id="KW-0663">Pyridoxal phosphate</keyword>
<comment type="pathway">
    <text evidence="3">Cofactor biosynthesis; adenosylcobalamin biosynthesis.</text>
</comment>
<protein>
    <recommendedName>
        <fullName evidence="4">threonine-phosphate decarboxylase</fullName>
        <ecNumber evidence="4">4.1.1.81</ecNumber>
    </recommendedName>
    <alternativeName>
        <fullName evidence="8">L-threonine-O-3-phosphate decarboxylase</fullName>
    </alternativeName>
</protein>
<dbReference type="UniPathway" id="UPA00148"/>
<reference evidence="11 12" key="1">
    <citation type="submission" date="2016-10" db="EMBL/GenBank/DDBJ databases">
        <authorList>
            <person name="de Groot N.N."/>
        </authorList>
    </citation>
    <scope>NUCLEOTIDE SEQUENCE [LARGE SCALE GENOMIC DNA]</scope>
    <source>
        <strain evidence="11 12">DSM 11443</strain>
    </source>
</reference>
<evidence type="ECO:0000256" key="2">
    <source>
        <dbReference type="ARBA" id="ARBA00003444"/>
    </source>
</evidence>
<dbReference type="SUPFAM" id="SSF53383">
    <property type="entry name" value="PLP-dependent transferases"/>
    <property type="match status" value="1"/>
</dbReference>
<evidence type="ECO:0000256" key="5">
    <source>
        <dbReference type="ARBA" id="ARBA00022573"/>
    </source>
</evidence>
<dbReference type="Gene3D" id="3.90.1150.10">
    <property type="entry name" value="Aspartate Aminotransferase, domain 1"/>
    <property type="match status" value="1"/>
</dbReference>
<dbReference type="NCBIfam" id="TIGR01140">
    <property type="entry name" value="L_thr_O3P_dcar"/>
    <property type="match status" value="1"/>
</dbReference>
<accession>A0A1I2DFX3</accession>
<proteinExistence type="predicted"/>
<dbReference type="Pfam" id="PF00155">
    <property type="entry name" value="Aminotran_1_2"/>
    <property type="match status" value="1"/>
</dbReference>
<keyword evidence="12" id="KW-1185">Reference proteome</keyword>
<evidence type="ECO:0000256" key="9">
    <source>
        <dbReference type="ARBA" id="ARBA00048531"/>
    </source>
</evidence>
<dbReference type="GO" id="GO:0030170">
    <property type="term" value="F:pyridoxal phosphate binding"/>
    <property type="evidence" value="ECO:0007669"/>
    <property type="project" value="InterPro"/>
</dbReference>
<comment type="catalytic activity">
    <reaction evidence="9">
        <text>O-phospho-L-threonine + H(+) = (R)-1-aminopropan-2-yl phosphate + CO2</text>
        <dbReference type="Rhea" id="RHEA:11492"/>
        <dbReference type="ChEBI" id="CHEBI:15378"/>
        <dbReference type="ChEBI" id="CHEBI:16526"/>
        <dbReference type="ChEBI" id="CHEBI:58563"/>
        <dbReference type="ChEBI" id="CHEBI:58675"/>
        <dbReference type="EC" id="4.1.1.81"/>
    </reaction>
</comment>
<dbReference type="RefSeq" id="WP_093924588.1">
    <property type="nucleotide sequence ID" value="NZ_FOMW01000010.1"/>
</dbReference>
<evidence type="ECO:0000259" key="10">
    <source>
        <dbReference type="Pfam" id="PF00155"/>
    </source>
</evidence>
<evidence type="ECO:0000256" key="7">
    <source>
        <dbReference type="ARBA" id="ARBA00023239"/>
    </source>
</evidence>
<sequence>MTAPRDHGGGIDAAATAHGGTRADWLDLSTGINPVAYPLPAITADAWTALPDQAARDTLESAARKFWNIPAGAGILAVPGASSAIAQIPRLAPAARVYIPAPTYNEHAASFAAQGWEITQDPAKAQASVLVNPNNPDGRQWQADATVGRLRVIDESFGEVTPDATLIAQAAEPGTVVLKSFGKFWGLAGVRLGFVIAEPALLDKLATMLGPWAVAGPALQIGAAALGDAAWADVTRSRLTDDAARLDEMMLAKGADLLGGTSLFRLYEVEDAVLWQARLAEHHIWTRVFPYNPRWLRLGLPAADGWARLSAALA</sequence>
<dbReference type="EC" id="4.1.1.81" evidence="4"/>
<gene>
    <name evidence="11" type="ORF">SAMN04488523_110154</name>
</gene>
<evidence type="ECO:0000313" key="12">
    <source>
        <dbReference type="Proteomes" id="UP000198977"/>
    </source>
</evidence>
<feature type="domain" description="Aminotransferase class I/classII large" evidence="10">
    <location>
        <begin position="46"/>
        <end position="302"/>
    </location>
</feature>